<organism evidence="2 3">
    <name type="scientific">Rotaria socialis</name>
    <dbReference type="NCBI Taxonomy" id="392032"/>
    <lineage>
        <taxon>Eukaryota</taxon>
        <taxon>Metazoa</taxon>
        <taxon>Spiralia</taxon>
        <taxon>Gnathifera</taxon>
        <taxon>Rotifera</taxon>
        <taxon>Eurotatoria</taxon>
        <taxon>Bdelloidea</taxon>
        <taxon>Philodinida</taxon>
        <taxon>Philodinidae</taxon>
        <taxon>Rotaria</taxon>
    </lineage>
</organism>
<feature type="coiled-coil region" evidence="1">
    <location>
        <begin position="33"/>
        <end position="93"/>
    </location>
</feature>
<keyword evidence="3" id="KW-1185">Reference proteome</keyword>
<sequence length="139" mass="17019">METRCLDFKTEIDQLKTQNQHLTHLYEQQIRHCRDLEESYQRSTKQLEQVHEQTLLTIENNHMITIEEMKRQEYRIRNEVKQVRNQLEEIERDMERSLTFNVASYIPFINIITNIIELNTKRRITHRIRKTLHTKKKGS</sequence>
<name>A0A821KLV2_9BILA</name>
<accession>A0A821KLV2</accession>
<protein>
    <submittedName>
        <fullName evidence="2">Uncharacterized protein</fullName>
    </submittedName>
</protein>
<comment type="caution">
    <text evidence="2">The sequence shown here is derived from an EMBL/GenBank/DDBJ whole genome shotgun (WGS) entry which is preliminary data.</text>
</comment>
<dbReference type="Proteomes" id="UP000663873">
    <property type="component" value="Unassembled WGS sequence"/>
</dbReference>
<dbReference type="AlphaFoldDB" id="A0A821KLV2"/>
<proteinExistence type="predicted"/>
<reference evidence="2" key="1">
    <citation type="submission" date="2021-02" db="EMBL/GenBank/DDBJ databases">
        <authorList>
            <person name="Nowell W R."/>
        </authorList>
    </citation>
    <scope>NUCLEOTIDE SEQUENCE</scope>
</reference>
<evidence type="ECO:0000313" key="2">
    <source>
        <dbReference type="EMBL" id="CAF4737577.1"/>
    </source>
</evidence>
<dbReference type="EMBL" id="CAJOBP010038760">
    <property type="protein sequence ID" value="CAF4737577.1"/>
    <property type="molecule type" value="Genomic_DNA"/>
</dbReference>
<gene>
    <name evidence="2" type="ORF">UJA718_LOCUS38161</name>
</gene>
<evidence type="ECO:0000256" key="1">
    <source>
        <dbReference type="SAM" id="Coils"/>
    </source>
</evidence>
<evidence type="ECO:0000313" key="3">
    <source>
        <dbReference type="Proteomes" id="UP000663873"/>
    </source>
</evidence>
<keyword evidence="1" id="KW-0175">Coiled coil</keyword>